<dbReference type="SUPFAM" id="SSF55315">
    <property type="entry name" value="L30e-like"/>
    <property type="match status" value="1"/>
</dbReference>
<dbReference type="InterPro" id="IPR053888">
    <property type="entry name" value="MRM3-like_sub_bind"/>
</dbReference>
<dbReference type="Proteomes" id="UP001152759">
    <property type="component" value="Chromosome 5"/>
</dbReference>
<dbReference type="GO" id="GO:0032259">
    <property type="term" value="P:methylation"/>
    <property type="evidence" value="ECO:0007669"/>
    <property type="project" value="UniProtKB-KW"/>
</dbReference>
<keyword evidence="3" id="KW-0808">Transferase</keyword>
<evidence type="ECO:0000256" key="4">
    <source>
        <dbReference type="SAM" id="MobiDB-lite"/>
    </source>
</evidence>
<gene>
    <name evidence="7" type="ORF">BEMITA_LOCUS9151</name>
</gene>
<dbReference type="Pfam" id="PF00588">
    <property type="entry name" value="SpoU_methylase"/>
    <property type="match status" value="1"/>
</dbReference>
<evidence type="ECO:0000259" key="6">
    <source>
        <dbReference type="Pfam" id="PF22435"/>
    </source>
</evidence>
<dbReference type="PANTHER" id="PTHR43191">
    <property type="entry name" value="RRNA METHYLTRANSFERASE 3"/>
    <property type="match status" value="1"/>
</dbReference>
<evidence type="ECO:0000313" key="8">
    <source>
        <dbReference type="Proteomes" id="UP001152759"/>
    </source>
</evidence>
<evidence type="ECO:0000256" key="3">
    <source>
        <dbReference type="ARBA" id="ARBA00022679"/>
    </source>
</evidence>
<dbReference type="CDD" id="cd18106">
    <property type="entry name" value="SpoU-like_RNMTL1"/>
    <property type="match status" value="1"/>
</dbReference>
<dbReference type="GO" id="GO:0003723">
    <property type="term" value="F:RNA binding"/>
    <property type="evidence" value="ECO:0007669"/>
    <property type="project" value="InterPro"/>
</dbReference>
<feature type="compositionally biased region" description="Acidic residues" evidence="4">
    <location>
        <begin position="351"/>
        <end position="360"/>
    </location>
</feature>
<dbReference type="PANTHER" id="PTHR43191:SF2">
    <property type="entry name" value="RRNA METHYLTRANSFERASE 3, MITOCHONDRIAL"/>
    <property type="match status" value="1"/>
</dbReference>
<keyword evidence="2" id="KW-0489">Methyltransferase</keyword>
<dbReference type="InterPro" id="IPR001537">
    <property type="entry name" value="SpoU_MeTrfase"/>
</dbReference>
<dbReference type="EMBL" id="OU963866">
    <property type="protein sequence ID" value="CAH0390430.1"/>
    <property type="molecule type" value="Genomic_DNA"/>
</dbReference>
<evidence type="ECO:0000259" key="5">
    <source>
        <dbReference type="Pfam" id="PF00588"/>
    </source>
</evidence>
<dbReference type="GO" id="GO:0008173">
    <property type="term" value="F:RNA methyltransferase activity"/>
    <property type="evidence" value="ECO:0007669"/>
    <property type="project" value="InterPro"/>
</dbReference>
<keyword evidence="8" id="KW-1185">Reference proteome</keyword>
<sequence>MTGLRIFSLLITRNSCLIQNNKSAGKRSLFLSAYLNARPSRKRGNVRSDKPYSATIVDLKNQILEADHHKSVNRIKEVDHLKSPNRIKEADHLKSANHVAPQIHDSKPIGRTKPISKAKEVEHPLPFPFVRLEKNDTRLSEVMMTVKSRKNRKEANLVMLEGRRLIEDALSAGVRPHCFFFSRPSDIASINVPTGEDAVPIYKIMYKEMKMWSDLVTCPGVIGIFNIPSPNVVEPPEEAMPLTIICDNVRDPGNLGSVLRVAAGVGSSKVILTKGCCDLWNLKVLRSAAGAHFRIPIETGVEWSKMTDHVDMYEHIFIADNHEDLSLKHQSPSSEEFNDTDKQMASTDSDNYSDSDDEVEHEISRAEEEENLLKEEFSNALPYFEIDFVNKSPMALIIGGETHGVSREALQFARLQPTSSRLNIPLFNCVESLNSAVALSVISFEIQRQFILSNLSSSSGKPGDSEQHSSKSQI</sequence>
<feature type="region of interest" description="Disordered" evidence="4">
    <location>
        <begin position="91"/>
        <end position="110"/>
    </location>
</feature>
<dbReference type="InterPro" id="IPR029026">
    <property type="entry name" value="tRNA_m1G_MTases_N"/>
</dbReference>
<dbReference type="Gene3D" id="3.40.1280.10">
    <property type="match status" value="1"/>
</dbReference>
<feature type="domain" description="MRM3-like substrate binding" evidence="6">
    <location>
        <begin position="147"/>
        <end position="222"/>
    </location>
</feature>
<dbReference type="InterPro" id="IPR029064">
    <property type="entry name" value="Ribosomal_eL30-like_sf"/>
</dbReference>
<evidence type="ECO:0000256" key="2">
    <source>
        <dbReference type="ARBA" id="ARBA00022603"/>
    </source>
</evidence>
<evidence type="ECO:0000313" key="7">
    <source>
        <dbReference type="EMBL" id="CAH0390430.1"/>
    </source>
</evidence>
<name>A0A9P0ADJ7_BEMTA</name>
<evidence type="ECO:0000256" key="1">
    <source>
        <dbReference type="ARBA" id="ARBA00007228"/>
    </source>
</evidence>
<reference evidence="7" key="1">
    <citation type="submission" date="2021-12" db="EMBL/GenBank/DDBJ databases">
        <authorList>
            <person name="King R."/>
        </authorList>
    </citation>
    <scope>NUCLEOTIDE SEQUENCE</scope>
</reference>
<proteinExistence type="inferred from homology"/>
<comment type="similarity">
    <text evidence="1">Belongs to the class IV-like SAM-binding methyltransferase superfamily. RNA methyltransferase TrmH family.</text>
</comment>
<dbReference type="AlphaFoldDB" id="A0A9P0ADJ7"/>
<dbReference type="GO" id="GO:0006396">
    <property type="term" value="P:RNA processing"/>
    <property type="evidence" value="ECO:0007669"/>
    <property type="project" value="InterPro"/>
</dbReference>
<dbReference type="InterPro" id="IPR051259">
    <property type="entry name" value="rRNA_Methyltransferase"/>
</dbReference>
<feature type="region of interest" description="Disordered" evidence="4">
    <location>
        <begin position="328"/>
        <end position="366"/>
    </location>
</feature>
<accession>A0A9P0ADJ7</accession>
<dbReference type="Pfam" id="PF22435">
    <property type="entry name" value="MRM3-like_sub_bind"/>
    <property type="match status" value="1"/>
</dbReference>
<dbReference type="SUPFAM" id="SSF75217">
    <property type="entry name" value="alpha/beta knot"/>
    <property type="match status" value="1"/>
</dbReference>
<organism evidence="7 8">
    <name type="scientific">Bemisia tabaci</name>
    <name type="common">Sweetpotato whitefly</name>
    <name type="synonym">Aleurodes tabaci</name>
    <dbReference type="NCBI Taxonomy" id="7038"/>
    <lineage>
        <taxon>Eukaryota</taxon>
        <taxon>Metazoa</taxon>
        <taxon>Ecdysozoa</taxon>
        <taxon>Arthropoda</taxon>
        <taxon>Hexapoda</taxon>
        <taxon>Insecta</taxon>
        <taxon>Pterygota</taxon>
        <taxon>Neoptera</taxon>
        <taxon>Paraneoptera</taxon>
        <taxon>Hemiptera</taxon>
        <taxon>Sternorrhyncha</taxon>
        <taxon>Aleyrodoidea</taxon>
        <taxon>Aleyrodidae</taxon>
        <taxon>Aleyrodinae</taxon>
        <taxon>Bemisia</taxon>
    </lineage>
</organism>
<feature type="domain" description="tRNA/rRNA methyltransferase SpoU type" evidence="5">
    <location>
        <begin position="242"/>
        <end position="313"/>
    </location>
</feature>
<dbReference type="KEGG" id="btab:109037342"/>
<protein>
    <submittedName>
        <fullName evidence="7">Uncharacterized protein</fullName>
    </submittedName>
</protein>
<dbReference type="Gene3D" id="3.30.1330.30">
    <property type="match status" value="1"/>
</dbReference>
<dbReference type="InterPro" id="IPR029028">
    <property type="entry name" value="Alpha/beta_knot_MTases"/>
</dbReference>